<comment type="pathway">
    <text evidence="1 13">Amino-acid biosynthesis; L-threonine biosynthesis; L-threonine from L-aspartate: step 4/5.</text>
</comment>
<dbReference type="Gene3D" id="3.30.70.890">
    <property type="entry name" value="GHMP kinase, C-terminal domain"/>
    <property type="match status" value="1"/>
</dbReference>
<dbReference type="PANTHER" id="PTHR20861:SF1">
    <property type="entry name" value="HOMOSERINE KINASE"/>
    <property type="match status" value="1"/>
</dbReference>
<dbReference type="SUPFAM" id="SSF54211">
    <property type="entry name" value="Ribosomal protein S5 domain 2-like"/>
    <property type="match status" value="1"/>
</dbReference>
<dbReference type="UniPathway" id="UPA00050">
    <property type="reaction ID" value="UER00064"/>
</dbReference>
<evidence type="ECO:0000256" key="9">
    <source>
        <dbReference type="ARBA" id="ARBA00022777"/>
    </source>
</evidence>
<feature type="binding site" evidence="13">
    <location>
        <begin position="95"/>
        <end position="105"/>
    </location>
    <ligand>
        <name>ATP</name>
        <dbReference type="ChEBI" id="CHEBI:30616"/>
    </ligand>
</feature>
<evidence type="ECO:0000259" key="14">
    <source>
        <dbReference type="Pfam" id="PF00288"/>
    </source>
</evidence>
<dbReference type="OrthoDB" id="9769912at2"/>
<comment type="function">
    <text evidence="12 13">Catalyzes the ATP-dependent phosphorylation of L-homoserine to L-homoserine phosphate.</text>
</comment>
<dbReference type="GO" id="GO:0009088">
    <property type="term" value="P:threonine biosynthetic process"/>
    <property type="evidence" value="ECO:0007669"/>
    <property type="project" value="UniProtKB-UniRule"/>
</dbReference>
<evidence type="ECO:0000256" key="10">
    <source>
        <dbReference type="ARBA" id="ARBA00022840"/>
    </source>
</evidence>
<dbReference type="GO" id="GO:0005737">
    <property type="term" value="C:cytoplasm"/>
    <property type="evidence" value="ECO:0007669"/>
    <property type="project" value="UniProtKB-SubCell"/>
</dbReference>
<evidence type="ECO:0000256" key="5">
    <source>
        <dbReference type="ARBA" id="ARBA00022605"/>
    </source>
</evidence>
<dbReference type="GO" id="GO:0004413">
    <property type="term" value="F:homoserine kinase activity"/>
    <property type="evidence" value="ECO:0007669"/>
    <property type="project" value="UniProtKB-UniRule"/>
</dbReference>
<dbReference type="Proteomes" id="UP000279306">
    <property type="component" value="Chromosome"/>
</dbReference>
<keyword evidence="13" id="KW-0963">Cytoplasm</keyword>
<evidence type="ECO:0000256" key="2">
    <source>
        <dbReference type="ARBA" id="ARBA00007370"/>
    </source>
</evidence>
<comment type="similarity">
    <text evidence="2 13">Belongs to the GHMP kinase family. Homoserine kinase subfamily.</text>
</comment>
<keyword evidence="5 13" id="KW-0028">Amino-acid biosynthesis</keyword>
<dbReference type="NCBIfam" id="TIGR00191">
    <property type="entry name" value="thrB"/>
    <property type="match status" value="1"/>
</dbReference>
<dbReference type="RefSeq" id="WP_048635289.1">
    <property type="nucleotide sequence ID" value="NZ_CVQQ01000029.1"/>
</dbReference>
<dbReference type="InterPro" id="IPR036554">
    <property type="entry name" value="GHMP_kinase_C_sf"/>
</dbReference>
<dbReference type="Pfam" id="PF00288">
    <property type="entry name" value="GHMP_kinases_N"/>
    <property type="match status" value="1"/>
</dbReference>
<dbReference type="PIRSF" id="PIRSF000676">
    <property type="entry name" value="Homoser_kin"/>
    <property type="match status" value="1"/>
</dbReference>
<accession>A0A448IXD5</accession>
<dbReference type="PROSITE" id="PS00627">
    <property type="entry name" value="GHMP_KINASES_ATP"/>
    <property type="match status" value="1"/>
</dbReference>
<comment type="catalytic activity">
    <reaction evidence="11 13">
        <text>L-homoserine + ATP = O-phospho-L-homoserine + ADP + H(+)</text>
        <dbReference type="Rhea" id="RHEA:13985"/>
        <dbReference type="ChEBI" id="CHEBI:15378"/>
        <dbReference type="ChEBI" id="CHEBI:30616"/>
        <dbReference type="ChEBI" id="CHEBI:57476"/>
        <dbReference type="ChEBI" id="CHEBI:57590"/>
        <dbReference type="ChEBI" id="CHEBI:456216"/>
        <dbReference type="EC" id="2.7.1.39"/>
    </reaction>
</comment>
<feature type="domain" description="GHMP kinase C-terminal" evidence="15">
    <location>
        <begin position="231"/>
        <end position="286"/>
    </location>
</feature>
<organism evidence="16 17">
    <name type="scientific">Mycolicibacterium aurum</name>
    <name type="common">Mycobacterium aurum</name>
    <dbReference type="NCBI Taxonomy" id="1791"/>
    <lineage>
        <taxon>Bacteria</taxon>
        <taxon>Bacillati</taxon>
        <taxon>Actinomycetota</taxon>
        <taxon>Actinomycetes</taxon>
        <taxon>Mycobacteriales</taxon>
        <taxon>Mycobacteriaceae</taxon>
        <taxon>Mycolicibacterium</taxon>
    </lineage>
</organism>
<dbReference type="KEGG" id="mauu:NCTC10437_04086"/>
<dbReference type="Gene3D" id="3.30.230.10">
    <property type="match status" value="1"/>
</dbReference>
<dbReference type="InterPro" id="IPR006204">
    <property type="entry name" value="GHMP_kinase_N_dom"/>
</dbReference>
<dbReference type="InterPro" id="IPR013750">
    <property type="entry name" value="GHMP_kinase_C_dom"/>
</dbReference>
<evidence type="ECO:0000313" key="16">
    <source>
        <dbReference type="EMBL" id="VEG57080.1"/>
    </source>
</evidence>
<evidence type="ECO:0000256" key="6">
    <source>
        <dbReference type="ARBA" id="ARBA00022679"/>
    </source>
</evidence>
<keyword evidence="8 13" id="KW-0547">Nucleotide-binding</keyword>
<proteinExistence type="inferred from homology"/>
<evidence type="ECO:0000256" key="1">
    <source>
        <dbReference type="ARBA" id="ARBA00005015"/>
    </source>
</evidence>
<dbReference type="AlphaFoldDB" id="A0A448IXD5"/>
<evidence type="ECO:0000256" key="8">
    <source>
        <dbReference type="ARBA" id="ARBA00022741"/>
    </source>
</evidence>
<keyword evidence="6 13" id="KW-0808">Transferase</keyword>
<keyword evidence="7 13" id="KW-0791">Threonine biosynthesis</keyword>
<gene>
    <name evidence="13 16" type="primary">thrB</name>
    <name evidence="16" type="ORF">NCTC10437_04086</name>
</gene>
<evidence type="ECO:0000256" key="11">
    <source>
        <dbReference type="ARBA" id="ARBA00049375"/>
    </source>
</evidence>
<dbReference type="EMBL" id="LR134356">
    <property type="protein sequence ID" value="VEG57080.1"/>
    <property type="molecule type" value="Genomic_DNA"/>
</dbReference>
<dbReference type="InterPro" id="IPR000870">
    <property type="entry name" value="Homoserine_kinase"/>
</dbReference>
<keyword evidence="17" id="KW-1185">Reference proteome</keyword>
<dbReference type="EC" id="2.7.1.39" evidence="3 13"/>
<dbReference type="Pfam" id="PF08544">
    <property type="entry name" value="GHMP_kinases_C"/>
    <property type="match status" value="1"/>
</dbReference>
<evidence type="ECO:0000256" key="12">
    <source>
        <dbReference type="ARBA" id="ARBA00049954"/>
    </source>
</evidence>
<dbReference type="InterPro" id="IPR020568">
    <property type="entry name" value="Ribosomal_Su5_D2-typ_SF"/>
</dbReference>
<dbReference type="PANTHER" id="PTHR20861">
    <property type="entry name" value="HOMOSERINE/4-DIPHOSPHOCYTIDYL-2-C-METHYL-D-ERYTHRITOL KINASE"/>
    <property type="match status" value="1"/>
</dbReference>
<name>A0A448IXD5_MYCAU</name>
<evidence type="ECO:0000259" key="15">
    <source>
        <dbReference type="Pfam" id="PF08544"/>
    </source>
</evidence>
<dbReference type="GO" id="GO:0005524">
    <property type="term" value="F:ATP binding"/>
    <property type="evidence" value="ECO:0007669"/>
    <property type="project" value="UniProtKB-UniRule"/>
</dbReference>
<dbReference type="InterPro" id="IPR006203">
    <property type="entry name" value="GHMP_knse_ATP-bd_CS"/>
</dbReference>
<feature type="domain" description="GHMP kinase N-terminal" evidence="14">
    <location>
        <begin position="67"/>
        <end position="152"/>
    </location>
</feature>
<dbReference type="PRINTS" id="PR00958">
    <property type="entry name" value="HOMSERKINASE"/>
</dbReference>
<keyword evidence="10 13" id="KW-0067">ATP-binding</keyword>
<evidence type="ECO:0000313" key="17">
    <source>
        <dbReference type="Proteomes" id="UP000279306"/>
    </source>
</evidence>
<evidence type="ECO:0000256" key="4">
    <source>
        <dbReference type="ARBA" id="ARBA00017858"/>
    </source>
</evidence>
<evidence type="ECO:0000256" key="13">
    <source>
        <dbReference type="HAMAP-Rule" id="MF_00384"/>
    </source>
</evidence>
<keyword evidence="9 13" id="KW-0418">Kinase</keyword>
<evidence type="ECO:0000256" key="3">
    <source>
        <dbReference type="ARBA" id="ARBA00012078"/>
    </source>
</evidence>
<dbReference type="STRING" id="1791.GCA_001049355_05465"/>
<protein>
    <recommendedName>
        <fullName evidence="4 13">Homoserine kinase</fullName>
        <shortName evidence="13">HK</shortName>
        <shortName evidence="13">HSK</shortName>
        <ecNumber evidence="3 13">2.7.1.39</ecNumber>
    </recommendedName>
</protein>
<comment type="subcellular location">
    <subcellularLocation>
        <location evidence="13">Cytoplasm</location>
    </subcellularLocation>
</comment>
<evidence type="ECO:0000256" key="7">
    <source>
        <dbReference type="ARBA" id="ARBA00022697"/>
    </source>
</evidence>
<sequence length="321" mass="32930">MTRTLPPGLAATAVVAASSANLGPGFDSMGLAVSIYDEIALETTDSGLVIEVEGEGEGQVPLDASHLVVRAIERGLRENGLAASGLIVRCRNNIPHSRGLGSSAAAVVGGLAAANGLAAQYDCTPMSTERLVQVSSEFEGHPDNAAAAVLGGAVVSWTEPGVDAPGYGAAPIRLHPDINIFTAIPQVRSSTAETRVLLPEQVSHTEARFNVSRAALLVVALTERPDLLMLATEDALHQPQRAAAMPASAEYLAVLRRCGVAAVLSGAGPAVLALSTETDLPAEAVEYGSRSGFTVGRMSVGDGVTWSSGASVRSRMTSGQQ</sequence>
<dbReference type="HAMAP" id="MF_00384">
    <property type="entry name" value="Homoser_kinase"/>
    <property type="match status" value="1"/>
</dbReference>
<reference evidence="16 17" key="1">
    <citation type="submission" date="2018-12" db="EMBL/GenBank/DDBJ databases">
        <authorList>
            <consortium name="Pathogen Informatics"/>
        </authorList>
    </citation>
    <scope>NUCLEOTIDE SEQUENCE [LARGE SCALE GENOMIC DNA]</scope>
    <source>
        <strain evidence="16 17">NCTC10437</strain>
    </source>
</reference>
<dbReference type="InterPro" id="IPR014721">
    <property type="entry name" value="Ribsml_uS5_D2-typ_fold_subgr"/>
</dbReference>
<dbReference type="SUPFAM" id="SSF55060">
    <property type="entry name" value="GHMP Kinase, C-terminal domain"/>
    <property type="match status" value="1"/>
</dbReference>